<name>G6AH49_9BACT</name>
<evidence type="ECO:0000256" key="1">
    <source>
        <dbReference type="SAM" id="MobiDB-lite"/>
    </source>
</evidence>
<evidence type="ECO:0000313" key="3">
    <source>
        <dbReference type="Proteomes" id="UP000004597"/>
    </source>
</evidence>
<sequence>MELKRNYITPAIIIYETHVESPLLDSSQDDHADSKPQPFIYEEDEENYSWGNLWENK</sequence>
<organism evidence="2 3">
    <name type="scientific">Prevotella histicola F0411</name>
    <dbReference type="NCBI Taxonomy" id="857291"/>
    <lineage>
        <taxon>Bacteria</taxon>
        <taxon>Pseudomonadati</taxon>
        <taxon>Bacteroidota</taxon>
        <taxon>Bacteroidia</taxon>
        <taxon>Bacteroidales</taxon>
        <taxon>Prevotellaceae</taxon>
        <taxon>Prevotella</taxon>
    </lineage>
</organism>
<proteinExistence type="predicted"/>
<evidence type="ECO:0000313" key="2">
    <source>
        <dbReference type="EMBL" id="EHG15850.1"/>
    </source>
</evidence>
<feature type="region of interest" description="Disordered" evidence="1">
    <location>
        <begin position="24"/>
        <end position="44"/>
    </location>
</feature>
<dbReference type="EMBL" id="AFXP01000014">
    <property type="protein sequence ID" value="EHG15850.1"/>
    <property type="molecule type" value="Genomic_DNA"/>
</dbReference>
<dbReference type="GeneID" id="66730207"/>
<dbReference type="RefSeq" id="WP_008823337.1">
    <property type="nucleotide sequence ID" value="NZ_JH376764.1"/>
</dbReference>
<dbReference type="PATRIC" id="fig|857291.3.peg.1425"/>
<protein>
    <submittedName>
        <fullName evidence="2">Uncharacterized protein</fullName>
    </submittedName>
</protein>
<accession>G6AH49</accession>
<dbReference type="Proteomes" id="UP000004597">
    <property type="component" value="Unassembled WGS sequence"/>
</dbReference>
<comment type="caution">
    <text evidence="2">The sequence shown here is derived from an EMBL/GenBank/DDBJ whole genome shotgun (WGS) entry which is preliminary data.</text>
</comment>
<dbReference type="HOGENOM" id="CLU_2992879_0_0_10"/>
<keyword evidence="3" id="KW-1185">Reference proteome</keyword>
<dbReference type="AlphaFoldDB" id="G6AH49"/>
<gene>
    <name evidence="2" type="ORF">HMPREF9138_01426</name>
</gene>
<reference evidence="2 3" key="1">
    <citation type="submission" date="2011-10" db="EMBL/GenBank/DDBJ databases">
        <title>The Genome Sequence of Prevotella histicola F0411.</title>
        <authorList>
            <consortium name="The Broad Institute Genome Sequencing Platform"/>
            <person name="Earl A."/>
            <person name="Ward D."/>
            <person name="Feldgarden M."/>
            <person name="Gevers D."/>
            <person name="Izard J."/>
            <person name="Ganesan A."/>
            <person name="Blanton J.M."/>
            <person name="Baranova O.V."/>
            <person name="Tanner A.C."/>
            <person name="Mathney J.M.J."/>
            <person name="Dewhirst F.E."/>
            <person name="Young S.K."/>
            <person name="Zeng Q."/>
            <person name="Gargeya S."/>
            <person name="Fitzgerald M."/>
            <person name="Haas B."/>
            <person name="Abouelleil A."/>
            <person name="Alvarado L."/>
            <person name="Arachchi H.M."/>
            <person name="Berlin A."/>
            <person name="Brown A."/>
            <person name="Chapman S.B."/>
            <person name="Chen Z."/>
            <person name="Dunbar C."/>
            <person name="Freedman E."/>
            <person name="Gearin G."/>
            <person name="Gellesch M."/>
            <person name="Goldberg J."/>
            <person name="Griggs A."/>
            <person name="Gujja S."/>
            <person name="Heiman D."/>
            <person name="Howarth C."/>
            <person name="Larson L."/>
            <person name="Lui A."/>
            <person name="MacDonald P.J.P."/>
            <person name="Montmayeur A."/>
            <person name="Murphy C."/>
            <person name="Neiman D."/>
            <person name="Pearson M."/>
            <person name="Priest M."/>
            <person name="Roberts A."/>
            <person name="Saif S."/>
            <person name="Shea T."/>
            <person name="Shenoy N."/>
            <person name="Sisk P."/>
            <person name="Stolte C."/>
            <person name="Sykes S."/>
            <person name="Wortman J."/>
            <person name="Nusbaum C."/>
            <person name="Birren B."/>
        </authorList>
    </citation>
    <scope>NUCLEOTIDE SEQUENCE [LARGE SCALE GENOMIC DNA]</scope>
    <source>
        <strain evidence="2 3">F0411</strain>
    </source>
</reference>